<dbReference type="RefSeq" id="WP_221288723.1">
    <property type="nucleotide sequence ID" value="NZ_JACHFM010000003.1"/>
</dbReference>
<name>A0A840SJW6_9RHOB</name>
<keyword evidence="4" id="KW-1185">Reference proteome</keyword>
<feature type="domain" description="Toprim" evidence="1">
    <location>
        <begin position="92"/>
        <end position="175"/>
    </location>
</feature>
<dbReference type="SUPFAM" id="SSF56731">
    <property type="entry name" value="DNA primase core"/>
    <property type="match status" value="1"/>
</dbReference>
<organism evidence="3 4">
    <name type="scientific">Amaricoccus macauensis</name>
    <dbReference type="NCBI Taxonomy" id="57001"/>
    <lineage>
        <taxon>Bacteria</taxon>
        <taxon>Pseudomonadati</taxon>
        <taxon>Pseudomonadota</taxon>
        <taxon>Alphaproteobacteria</taxon>
        <taxon>Rhodobacterales</taxon>
        <taxon>Paracoccaceae</taxon>
        <taxon>Amaricoccus</taxon>
    </lineage>
</organism>
<dbReference type="InterPro" id="IPR055570">
    <property type="entry name" value="DUF7146"/>
</dbReference>
<gene>
    <name evidence="3" type="ORF">HNP73_003366</name>
</gene>
<protein>
    <recommendedName>
        <fullName evidence="5">Toprim domain-containing protein</fullName>
    </recommendedName>
</protein>
<reference evidence="3 4" key="1">
    <citation type="submission" date="2020-08" db="EMBL/GenBank/DDBJ databases">
        <title>Genomic Encyclopedia of Type Strains, Phase IV (KMG-IV): sequencing the most valuable type-strain genomes for metagenomic binning, comparative biology and taxonomic classification.</title>
        <authorList>
            <person name="Goeker M."/>
        </authorList>
    </citation>
    <scope>NUCLEOTIDE SEQUENCE [LARGE SCALE GENOMIC DNA]</scope>
    <source>
        <strain evidence="3 4">DSM 101730</strain>
    </source>
</reference>
<dbReference type="Pfam" id="PF23639">
    <property type="entry name" value="DUF7146"/>
    <property type="match status" value="1"/>
</dbReference>
<evidence type="ECO:0000313" key="3">
    <source>
        <dbReference type="EMBL" id="MBB5223419.1"/>
    </source>
</evidence>
<evidence type="ECO:0000259" key="2">
    <source>
        <dbReference type="Pfam" id="PF23639"/>
    </source>
</evidence>
<comment type="caution">
    <text evidence="3">The sequence shown here is derived from an EMBL/GenBank/DDBJ whole genome shotgun (WGS) entry which is preliminary data.</text>
</comment>
<dbReference type="Proteomes" id="UP000549457">
    <property type="component" value="Unassembled WGS sequence"/>
</dbReference>
<sequence>MEGTIAEAYLRQRRIDCALSETLRFHPECWHPSGRRLPALVARVDGLPRVAVHRTYLRPDGCGKAAVDPARAMLGTTIGGAVRLTDAPGGRLVVAEGIETALSLACGLLADHATICVAKLWLPEGVPRRLTIAADGDDAGRAAARRLAERASALGWSVDILPAPIGRDWNDIIMLRRPAG</sequence>
<evidence type="ECO:0008006" key="5">
    <source>
        <dbReference type="Google" id="ProtNLM"/>
    </source>
</evidence>
<dbReference type="InterPro" id="IPR006171">
    <property type="entry name" value="TOPRIM_dom"/>
</dbReference>
<evidence type="ECO:0000313" key="4">
    <source>
        <dbReference type="Proteomes" id="UP000549457"/>
    </source>
</evidence>
<evidence type="ECO:0000259" key="1">
    <source>
        <dbReference type="Pfam" id="PF13362"/>
    </source>
</evidence>
<proteinExistence type="predicted"/>
<dbReference type="EMBL" id="JACHFM010000003">
    <property type="protein sequence ID" value="MBB5223419.1"/>
    <property type="molecule type" value="Genomic_DNA"/>
</dbReference>
<accession>A0A840SJW6</accession>
<feature type="domain" description="DUF7146" evidence="2">
    <location>
        <begin position="2"/>
        <end position="84"/>
    </location>
</feature>
<dbReference type="AlphaFoldDB" id="A0A840SJW6"/>
<dbReference type="Pfam" id="PF13362">
    <property type="entry name" value="Toprim_3"/>
    <property type="match status" value="1"/>
</dbReference>
<dbReference type="Gene3D" id="3.40.1360.10">
    <property type="match status" value="1"/>
</dbReference>